<dbReference type="PANTHER" id="PTHR48100">
    <property type="entry name" value="BROAD-SPECIFICITY PHOSPHATASE YOR283W-RELATED"/>
    <property type="match status" value="1"/>
</dbReference>
<dbReference type="Proteomes" id="UP000001798">
    <property type="component" value="Chromosome 7"/>
</dbReference>
<organism evidence="1 2">
    <name type="scientific">Botryotinia fuckeliana (strain B05.10)</name>
    <name type="common">Noble rot fungus</name>
    <name type="synonym">Botrytis cinerea</name>
    <dbReference type="NCBI Taxonomy" id="332648"/>
    <lineage>
        <taxon>Eukaryota</taxon>
        <taxon>Fungi</taxon>
        <taxon>Dikarya</taxon>
        <taxon>Ascomycota</taxon>
        <taxon>Pezizomycotina</taxon>
        <taxon>Leotiomycetes</taxon>
        <taxon>Helotiales</taxon>
        <taxon>Sclerotiniaceae</taxon>
        <taxon>Botrytis</taxon>
    </lineage>
</organism>
<dbReference type="KEGG" id="bfu:BCIN_07g00900"/>
<reference evidence="1 2" key="3">
    <citation type="journal article" date="2017" name="Mol. Plant Pathol.">
        <title>A gapless genome sequence of the fungus Botrytis cinerea.</title>
        <authorList>
            <person name="Van Kan J.A."/>
            <person name="Stassen J.H."/>
            <person name="Mosbach A."/>
            <person name="Van Der Lee T.A."/>
            <person name="Faino L."/>
            <person name="Farmer A.D."/>
            <person name="Papasotiriou D.G."/>
            <person name="Zhou S."/>
            <person name="Seidl M.F."/>
            <person name="Cottam E."/>
            <person name="Edel D."/>
            <person name="Hahn M."/>
            <person name="Schwartz D.C."/>
            <person name="Dietrich R.A."/>
            <person name="Widdison S."/>
            <person name="Scalliet G."/>
        </authorList>
    </citation>
    <scope>NUCLEOTIDE SEQUENCE [LARGE SCALE GENOMIC DNA]</scope>
    <source>
        <strain evidence="1 2">B05.10</strain>
    </source>
</reference>
<dbReference type="EMBL" id="CP009811">
    <property type="protein sequence ID" value="ATZ51456.1"/>
    <property type="molecule type" value="Genomic_DNA"/>
</dbReference>
<dbReference type="CDD" id="cd07067">
    <property type="entry name" value="HP_PGM_like"/>
    <property type="match status" value="1"/>
</dbReference>
<dbReference type="GO" id="GO:0016791">
    <property type="term" value="F:phosphatase activity"/>
    <property type="evidence" value="ECO:0007669"/>
    <property type="project" value="TreeGrafter"/>
</dbReference>
<evidence type="ECO:0008006" key="3">
    <source>
        <dbReference type="Google" id="ProtNLM"/>
    </source>
</evidence>
<protein>
    <recommendedName>
        <fullName evidence="3">Phosphoglycerate mutase family protein</fullName>
    </recommendedName>
</protein>
<proteinExistence type="predicted"/>
<dbReference type="Gene3D" id="3.40.50.1240">
    <property type="entry name" value="Phosphoglycerate mutase-like"/>
    <property type="match status" value="1"/>
</dbReference>
<name>A0A384JLH8_BOTFB</name>
<evidence type="ECO:0000313" key="1">
    <source>
        <dbReference type="EMBL" id="ATZ51456.1"/>
    </source>
</evidence>
<accession>A0A384JLH8</accession>
<dbReference type="OrthoDB" id="496981at2759"/>
<gene>
    <name evidence="1" type="ORF">BCIN_07g00900</name>
</gene>
<dbReference type="Pfam" id="PF00300">
    <property type="entry name" value="His_Phos_1"/>
    <property type="match status" value="1"/>
</dbReference>
<sequence length="299" mass="34103">MELNTTTEVSHIDQKLPRRMPPRLSTLLTNEFEGCASLPREGRPDRPVIFHFMRHGQAHSNVGDFEKRAQICDPKLTFDGIRQCEQVRTVLNSNRNIRQIFCSPMTRAIETTLITFRDVMKFSMENSDIQTTAWDALREWGSIPCCTGSPIAKLQEEFGHKMDFSLIKPGWEHNKEIFGDISRADKVKQSLFKIAKNVQELTRLGVIYDIRDGSFSIRGQYYAPYEIVIVSHGGFLETMLEAELGGKASKFPFRNCFHNANLKSFSFETINGPGGVRYGLAETKESKMRKYSRNPIPLG</sequence>
<dbReference type="RefSeq" id="XP_024549598.1">
    <property type="nucleotide sequence ID" value="XM_024693809.1"/>
</dbReference>
<dbReference type="SUPFAM" id="SSF53254">
    <property type="entry name" value="Phosphoglycerate mutase-like"/>
    <property type="match status" value="1"/>
</dbReference>
<reference evidence="1 2" key="2">
    <citation type="journal article" date="2012" name="Eukaryot. Cell">
        <title>Genome update of Botrytis cinerea strains B05.10 and T4.</title>
        <authorList>
            <person name="Staats M."/>
            <person name="van Kan J.A."/>
        </authorList>
    </citation>
    <scope>NUCLEOTIDE SEQUENCE [LARGE SCALE GENOMIC DNA]</scope>
    <source>
        <strain evidence="1 2">B05.10</strain>
    </source>
</reference>
<dbReference type="InterPro" id="IPR050275">
    <property type="entry name" value="PGM_Phosphatase"/>
</dbReference>
<dbReference type="GeneID" id="5436656"/>
<dbReference type="InterPro" id="IPR029033">
    <property type="entry name" value="His_PPase_superfam"/>
</dbReference>
<keyword evidence="2" id="KW-1185">Reference proteome</keyword>
<dbReference type="InterPro" id="IPR013078">
    <property type="entry name" value="His_Pase_superF_clade-1"/>
</dbReference>
<dbReference type="PANTHER" id="PTHR48100:SF54">
    <property type="entry name" value="PHOSPHATASE SPAC5H10.03-RELATED"/>
    <property type="match status" value="1"/>
</dbReference>
<evidence type="ECO:0000313" key="2">
    <source>
        <dbReference type="Proteomes" id="UP000001798"/>
    </source>
</evidence>
<dbReference type="SMART" id="SM00855">
    <property type="entry name" value="PGAM"/>
    <property type="match status" value="1"/>
</dbReference>
<dbReference type="AlphaFoldDB" id="A0A384JLH8"/>
<dbReference type="GO" id="GO:0005737">
    <property type="term" value="C:cytoplasm"/>
    <property type="evidence" value="ECO:0007669"/>
    <property type="project" value="TreeGrafter"/>
</dbReference>
<dbReference type="VEuPathDB" id="FungiDB:Bcin07g00900"/>
<reference evidence="1 2" key="1">
    <citation type="journal article" date="2011" name="PLoS Genet.">
        <title>Genomic analysis of the necrotrophic fungal pathogens Sclerotinia sclerotiorum and Botrytis cinerea.</title>
        <authorList>
            <person name="Amselem J."/>
            <person name="Cuomo C.A."/>
            <person name="van Kan J.A."/>
            <person name="Viaud M."/>
            <person name="Benito E.P."/>
            <person name="Couloux A."/>
            <person name="Coutinho P.M."/>
            <person name="de Vries R.P."/>
            <person name="Dyer P.S."/>
            <person name="Fillinger S."/>
            <person name="Fournier E."/>
            <person name="Gout L."/>
            <person name="Hahn M."/>
            <person name="Kohn L."/>
            <person name="Lapalu N."/>
            <person name="Plummer K.M."/>
            <person name="Pradier J.M."/>
            <person name="Quevillon E."/>
            <person name="Sharon A."/>
            <person name="Simon A."/>
            <person name="ten Have A."/>
            <person name="Tudzynski B."/>
            <person name="Tudzynski P."/>
            <person name="Wincker P."/>
            <person name="Andrew M."/>
            <person name="Anthouard V."/>
            <person name="Beever R.E."/>
            <person name="Beffa R."/>
            <person name="Benoit I."/>
            <person name="Bouzid O."/>
            <person name="Brault B."/>
            <person name="Chen Z."/>
            <person name="Choquer M."/>
            <person name="Collemare J."/>
            <person name="Cotton P."/>
            <person name="Danchin E.G."/>
            <person name="Da Silva C."/>
            <person name="Gautier A."/>
            <person name="Giraud C."/>
            <person name="Giraud T."/>
            <person name="Gonzalez C."/>
            <person name="Grossetete S."/>
            <person name="Guldener U."/>
            <person name="Henrissat B."/>
            <person name="Howlett B.J."/>
            <person name="Kodira C."/>
            <person name="Kretschmer M."/>
            <person name="Lappartient A."/>
            <person name="Leroch M."/>
            <person name="Levis C."/>
            <person name="Mauceli E."/>
            <person name="Neuveglise C."/>
            <person name="Oeser B."/>
            <person name="Pearson M."/>
            <person name="Poulain J."/>
            <person name="Poussereau N."/>
            <person name="Quesneville H."/>
            <person name="Rascle C."/>
            <person name="Schumacher J."/>
            <person name="Segurens B."/>
            <person name="Sexton A."/>
            <person name="Silva E."/>
            <person name="Sirven C."/>
            <person name="Soanes D.M."/>
            <person name="Talbot N.J."/>
            <person name="Templeton M."/>
            <person name="Yandava C."/>
            <person name="Yarden O."/>
            <person name="Zeng Q."/>
            <person name="Rollins J.A."/>
            <person name="Lebrun M.H."/>
            <person name="Dickman M."/>
        </authorList>
    </citation>
    <scope>NUCLEOTIDE SEQUENCE [LARGE SCALE GENOMIC DNA]</scope>
    <source>
        <strain evidence="1 2">B05.10</strain>
    </source>
</reference>